<dbReference type="PRINTS" id="PR00455">
    <property type="entry name" value="HTHTETR"/>
</dbReference>
<dbReference type="GO" id="GO:0003700">
    <property type="term" value="F:DNA-binding transcription factor activity"/>
    <property type="evidence" value="ECO:0007669"/>
    <property type="project" value="TreeGrafter"/>
</dbReference>
<keyword evidence="2 4" id="KW-0238">DNA-binding</keyword>
<evidence type="ECO:0000256" key="3">
    <source>
        <dbReference type="ARBA" id="ARBA00023163"/>
    </source>
</evidence>
<dbReference type="EMBL" id="CP076022">
    <property type="protein sequence ID" value="QWC11408.1"/>
    <property type="molecule type" value="Genomic_DNA"/>
</dbReference>
<dbReference type="InterPro" id="IPR041347">
    <property type="entry name" value="MftR_C"/>
</dbReference>
<dbReference type="Pfam" id="PF17754">
    <property type="entry name" value="TetR_C_14"/>
    <property type="match status" value="1"/>
</dbReference>
<keyword evidence="3" id="KW-0804">Transcription</keyword>
<dbReference type="InterPro" id="IPR009057">
    <property type="entry name" value="Homeodomain-like_sf"/>
</dbReference>
<evidence type="ECO:0000259" key="5">
    <source>
        <dbReference type="PROSITE" id="PS50977"/>
    </source>
</evidence>
<dbReference type="PROSITE" id="PS50977">
    <property type="entry name" value="HTH_TETR_2"/>
    <property type="match status" value="1"/>
</dbReference>
<dbReference type="Proteomes" id="UP000676885">
    <property type="component" value="Chromosome"/>
</dbReference>
<feature type="domain" description="HTH tetR-type" evidence="5">
    <location>
        <begin position="21"/>
        <end position="81"/>
    </location>
</feature>
<reference evidence="6 7" key="1">
    <citation type="submission" date="2021-05" db="EMBL/GenBank/DDBJ databases">
        <title>Novel species in genus Arthrobacter.</title>
        <authorList>
            <person name="Zhang G."/>
        </authorList>
    </citation>
    <scope>NUCLEOTIDE SEQUENCE [LARGE SCALE GENOMIC DNA]</scope>
    <source>
        <strain evidence="7">zg-ZUI227</strain>
    </source>
</reference>
<keyword evidence="1" id="KW-0805">Transcription regulation</keyword>
<dbReference type="Pfam" id="PF00440">
    <property type="entry name" value="TetR_N"/>
    <property type="match status" value="1"/>
</dbReference>
<proteinExistence type="predicted"/>
<protein>
    <submittedName>
        <fullName evidence="6">TetR family transcriptional regulator</fullName>
    </submittedName>
</protein>
<evidence type="ECO:0000313" key="7">
    <source>
        <dbReference type="Proteomes" id="UP000676885"/>
    </source>
</evidence>
<feature type="DNA-binding region" description="H-T-H motif" evidence="4">
    <location>
        <begin position="44"/>
        <end position="63"/>
    </location>
</feature>
<dbReference type="AlphaFoldDB" id="A0A975M7I7"/>
<organism evidence="6 7">
    <name type="scientific">Arthrobacter jiangjiafuii</name>
    <dbReference type="NCBI Taxonomy" id="2817475"/>
    <lineage>
        <taxon>Bacteria</taxon>
        <taxon>Bacillati</taxon>
        <taxon>Actinomycetota</taxon>
        <taxon>Actinomycetes</taxon>
        <taxon>Micrococcales</taxon>
        <taxon>Micrococcaceae</taxon>
        <taxon>Arthrobacter</taxon>
    </lineage>
</organism>
<dbReference type="SUPFAM" id="SSF46689">
    <property type="entry name" value="Homeodomain-like"/>
    <property type="match status" value="1"/>
</dbReference>
<dbReference type="RefSeq" id="WP_210231085.1">
    <property type="nucleotide sequence ID" value="NZ_CP076022.1"/>
</dbReference>
<dbReference type="InterPro" id="IPR050109">
    <property type="entry name" value="HTH-type_TetR-like_transc_reg"/>
</dbReference>
<gene>
    <name evidence="6" type="ORF">KKR91_07620</name>
</gene>
<accession>A0A975M7I7</accession>
<dbReference type="Gene3D" id="1.10.357.10">
    <property type="entry name" value="Tetracycline Repressor, domain 2"/>
    <property type="match status" value="1"/>
</dbReference>
<evidence type="ECO:0000256" key="1">
    <source>
        <dbReference type="ARBA" id="ARBA00023015"/>
    </source>
</evidence>
<evidence type="ECO:0000256" key="2">
    <source>
        <dbReference type="ARBA" id="ARBA00023125"/>
    </source>
</evidence>
<dbReference type="GO" id="GO:0000976">
    <property type="term" value="F:transcription cis-regulatory region binding"/>
    <property type="evidence" value="ECO:0007669"/>
    <property type="project" value="TreeGrafter"/>
</dbReference>
<name>A0A975M7I7_9MICC</name>
<dbReference type="InterPro" id="IPR001647">
    <property type="entry name" value="HTH_TetR"/>
</dbReference>
<keyword evidence="7" id="KW-1185">Reference proteome</keyword>
<dbReference type="PANTHER" id="PTHR30055:SF238">
    <property type="entry name" value="MYCOFACTOCIN BIOSYNTHESIS TRANSCRIPTIONAL REGULATOR MFTR-RELATED"/>
    <property type="match status" value="1"/>
</dbReference>
<evidence type="ECO:0000313" key="6">
    <source>
        <dbReference type="EMBL" id="QWC11408.1"/>
    </source>
</evidence>
<sequence length="209" mass="22893">MPKTVSCPSRPPAGLRERKKAQVQALLVDTAQRLFAEQGFAAVTVDQIVDAAGVSRSTFFRYFDTKDAALFHNSRLALDGMLDDFHARCTDGGPWDALRRALLQAAADFESRRTYFRMLHHLMSEDRGLRASSAEHADSMLAEVTAHYLSHTGDTDPLTARVQVAVTWAASAVAMDLWMGDDTAGLQALTARALEALDEGNRGRETGHC</sequence>
<evidence type="ECO:0000256" key="4">
    <source>
        <dbReference type="PROSITE-ProRule" id="PRU00335"/>
    </source>
</evidence>
<dbReference type="KEGG" id="ajg:KKR91_07620"/>
<dbReference type="PANTHER" id="PTHR30055">
    <property type="entry name" value="HTH-TYPE TRANSCRIPTIONAL REGULATOR RUTR"/>
    <property type="match status" value="1"/>
</dbReference>